<gene>
    <name evidence="1" type="ORF">HNQ71_006913</name>
</gene>
<dbReference type="EMBL" id="JACHEF010000016">
    <property type="protein sequence ID" value="MBB6414204.1"/>
    <property type="molecule type" value="Genomic_DNA"/>
</dbReference>
<keyword evidence="2" id="KW-1185">Reference proteome</keyword>
<dbReference type="AlphaFoldDB" id="A0A841PFX8"/>
<evidence type="ECO:0000313" key="2">
    <source>
        <dbReference type="Proteomes" id="UP000556329"/>
    </source>
</evidence>
<name>A0A841PFX8_9HYPH</name>
<dbReference type="RefSeq" id="WP_343068323.1">
    <property type="nucleotide sequence ID" value="NZ_JACHEF010000016.1"/>
</dbReference>
<dbReference type="Proteomes" id="UP000556329">
    <property type="component" value="Unassembled WGS sequence"/>
</dbReference>
<comment type="caution">
    <text evidence="1">The sequence shown here is derived from an EMBL/GenBank/DDBJ whole genome shotgun (WGS) entry which is preliminary data.</text>
</comment>
<proteinExistence type="predicted"/>
<reference evidence="1 2" key="1">
    <citation type="submission" date="2020-08" db="EMBL/GenBank/DDBJ databases">
        <title>Genomic Encyclopedia of Type Strains, Phase IV (KMG-IV): sequencing the most valuable type-strain genomes for metagenomic binning, comparative biology and taxonomic classification.</title>
        <authorList>
            <person name="Goeker M."/>
        </authorList>
    </citation>
    <scope>NUCLEOTIDE SEQUENCE [LARGE SCALE GENOMIC DNA]</scope>
    <source>
        <strain evidence="1 2">DSM 100039</strain>
    </source>
</reference>
<evidence type="ECO:0000313" key="1">
    <source>
        <dbReference type="EMBL" id="MBB6414204.1"/>
    </source>
</evidence>
<sequence length="86" mass="9859">MDKSAWLFGWVLAGRLMRGRGWIKALRQDDAQQVRARIAELERDLMATTPQGRHRRFEAGLELRNAKFRLECLEECIAGISEKGAC</sequence>
<accession>A0A841PFX8</accession>
<protein>
    <submittedName>
        <fullName evidence="1">Uncharacterized protein</fullName>
    </submittedName>
</protein>
<organism evidence="1 2">
    <name type="scientific">Mesorhizobium sangaii</name>
    <dbReference type="NCBI Taxonomy" id="505389"/>
    <lineage>
        <taxon>Bacteria</taxon>
        <taxon>Pseudomonadati</taxon>
        <taxon>Pseudomonadota</taxon>
        <taxon>Alphaproteobacteria</taxon>
        <taxon>Hyphomicrobiales</taxon>
        <taxon>Phyllobacteriaceae</taxon>
        <taxon>Mesorhizobium</taxon>
    </lineage>
</organism>